<feature type="compositionally biased region" description="Polar residues" evidence="1">
    <location>
        <begin position="17"/>
        <end position="29"/>
    </location>
</feature>
<protein>
    <submittedName>
        <fullName evidence="2">Uncharacterized protein</fullName>
    </submittedName>
</protein>
<dbReference type="AlphaFoldDB" id="W1PPC5"/>
<name>W1PPC5_AMBTC</name>
<gene>
    <name evidence="2" type="ORF">AMTR_s00020p00152810</name>
</gene>
<dbReference type="EMBL" id="KI392664">
    <property type="protein sequence ID" value="ERN11867.1"/>
    <property type="molecule type" value="Genomic_DNA"/>
</dbReference>
<feature type="compositionally biased region" description="Acidic residues" evidence="1">
    <location>
        <begin position="92"/>
        <end position="110"/>
    </location>
</feature>
<keyword evidence="3" id="KW-1185">Reference proteome</keyword>
<sequence>MKLKRSIVVYFSDQGFSSTAEGHSASLRQQEPADPSFASSGGVKVGKNLAMNKPIQAQGSVLQARWTETPLFREPQEAVGMQLCDGDKDFEGDIDMEPIYDEGAEDELER</sequence>
<evidence type="ECO:0000313" key="3">
    <source>
        <dbReference type="Proteomes" id="UP000017836"/>
    </source>
</evidence>
<feature type="region of interest" description="Disordered" evidence="1">
    <location>
        <begin position="84"/>
        <end position="110"/>
    </location>
</feature>
<feature type="region of interest" description="Disordered" evidence="1">
    <location>
        <begin position="17"/>
        <end position="41"/>
    </location>
</feature>
<proteinExistence type="predicted"/>
<evidence type="ECO:0000313" key="2">
    <source>
        <dbReference type="EMBL" id="ERN11867.1"/>
    </source>
</evidence>
<reference evidence="3" key="1">
    <citation type="journal article" date="2013" name="Science">
        <title>The Amborella genome and the evolution of flowering plants.</title>
        <authorList>
            <consortium name="Amborella Genome Project"/>
        </authorList>
    </citation>
    <scope>NUCLEOTIDE SEQUENCE [LARGE SCALE GENOMIC DNA]</scope>
</reference>
<evidence type="ECO:0000256" key="1">
    <source>
        <dbReference type="SAM" id="MobiDB-lite"/>
    </source>
</evidence>
<dbReference type="Gramene" id="ERN11867">
    <property type="protein sequence ID" value="ERN11867"/>
    <property type="gene ID" value="AMTR_s00020p00152810"/>
</dbReference>
<organism evidence="2 3">
    <name type="scientific">Amborella trichopoda</name>
    <dbReference type="NCBI Taxonomy" id="13333"/>
    <lineage>
        <taxon>Eukaryota</taxon>
        <taxon>Viridiplantae</taxon>
        <taxon>Streptophyta</taxon>
        <taxon>Embryophyta</taxon>
        <taxon>Tracheophyta</taxon>
        <taxon>Spermatophyta</taxon>
        <taxon>Magnoliopsida</taxon>
        <taxon>Amborellales</taxon>
        <taxon>Amborellaceae</taxon>
        <taxon>Amborella</taxon>
    </lineage>
</organism>
<feature type="non-terminal residue" evidence="2">
    <location>
        <position position="110"/>
    </location>
</feature>
<dbReference type="Proteomes" id="UP000017836">
    <property type="component" value="Unassembled WGS sequence"/>
</dbReference>
<accession>W1PPC5</accession>
<dbReference type="HOGENOM" id="CLU_2177464_0_0_1"/>